<dbReference type="HOGENOM" id="CLU_1362648_0_0_1"/>
<organism evidence="2">
    <name type="scientific">Guillardia theta (strain CCMP2712)</name>
    <name type="common">Cryptophyte</name>
    <dbReference type="NCBI Taxonomy" id="905079"/>
    <lineage>
        <taxon>Eukaryota</taxon>
        <taxon>Cryptophyceae</taxon>
        <taxon>Pyrenomonadales</taxon>
        <taxon>Geminigeraceae</taxon>
        <taxon>Guillardia</taxon>
    </lineage>
</organism>
<dbReference type="KEGG" id="gtt:GUITHDRAFT_117227"/>
<reference evidence="4" key="2">
    <citation type="submission" date="2012-11" db="EMBL/GenBank/DDBJ databases">
        <authorList>
            <person name="Kuo A."/>
            <person name="Curtis B.A."/>
            <person name="Tanifuji G."/>
            <person name="Burki F."/>
            <person name="Gruber A."/>
            <person name="Irimia M."/>
            <person name="Maruyama S."/>
            <person name="Arias M.C."/>
            <person name="Ball S.G."/>
            <person name="Gile G.H."/>
            <person name="Hirakawa Y."/>
            <person name="Hopkins J.F."/>
            <person name="Rensing S.A."/>
            <person name="Schmutz J."/>
            <person name="Symeonidi A."/>
            <person name="Elias M."/>
            <person name="Eveleigh R.J."/>
            <person name="Herman E.K."/>
            <person name="Klute M.J."/>
            <person name="Nakayama T."/>
            <person name="Obornik M."/>
            <person name="Reyes-Prieto A."/>
            <person name="Armbrust E.V."/>
            <person name="Aves S.J."/>
            <person name="Beiko R.G."/>
            <person name="Coutinho P."/>
            <person name="Dacks J.B."/>
            <person name="Durnford D.G."/>
            <person name="Fast N.M."/>
            <person name="Green B.R."/>
            <person name="Grisdale C."/>
            <person name="Hempe F."/>
            <person name="Henrissat B."/>
            <person name="Hoppner M.P."/>
            <person name="Ishida K.-I."/>
            <person name="Kim E."/>
            <person name="Koreny L."/>
            <person name="Kroth P.G."/>
            <person name="Liu Y."/>
            <person name="Malik S.-B."/>
            <person name="Maier U.G."/>
            <person name="McRose D."/>
            <person name="Mock T."/>
            <person name="Neilson J.A."/>
            <person name="Onodera N.T."/>
            <person name="Poole A.M."/>
            <person name="Pritham E.J."/>
            <person name="Richards T.A."/>
            <person name="Rocap G."/>
            <person name="Roy S.W."/>
            <person name="Sarai C."/>
            <person name="Schaack S."/>
            <person name="Shirato S."/>
            <person name="Slamovits C.H."/>
            <person name="Spencer D.F."/>
            <person name="Suzuki S."/>
            <person name="Worden A.Z."/>
            <person name="Zauner S."/>
            <person name="Barry K."/>
            <person name="Bell C."/>
            <person name="Bharti A.K."/>
            <person name="Crow J.A."/>
            <person name="Grimwood J."/>
            <person name="Kramer R."/>
            <person name="Lindquist E."/>
            <person name="Lucas S."/>
            <person name="Salamov A."/>
            <person name="McFadden G.I."/>
            <person name="Lane C.E."/>
            <person name="Keeling P.J."/>
            <person name="Gray M.W."/>
            <person name="Grigoriev I.V."/>
            <person name="Archibald J.M."/>
        </authorList>
    </citation>
    <scope>NUCLEOTIDE SEQUENCE</scope>
    <source>
        <strain evidence="4">CCMP2712</strain>
    </source>
</reference>
<reference evidence="2 4" key="1">
    <citation type="journal article" date="2012" name="Nature">
        <title>Algal genomes reveal evolutionary mosaicism and the fate of nucleomorphs.</title>
        <authorList>
            <consortium name="DOE Joint Genome Institute"/>
            <person name="Curtis B.A."/>
            <person name="Tanifuji G."/>
            <person name="Burki F."/>
            <person name="Gruber A."/>
            <person name="Irimia M."/>
            <person name="Maruyama S."/>
            <person name="Arias M.C."/>
            <person name="Ball S.G."/>
            <person name="Gile G.H."/>
            <person name="Hirakawa Y."/>
            <person name="Hopkins J.F."/>
            <person name="Kuo A."/>
            <person name="Rensing S.A."/>
            <person name="Schmutz J."/>
            <person name="Symeonidi A."/>
            <person name="Elias M."/>
            <person name="Eveleigh R.J."/>
            <person name="Herman E.K."/>
            <person name="Klute M.J."/>
            <person name="Nakayama T."/>
            <person name="Obornik M."/>
            <person name="Reyes-Prieto A."/>
            <person name="Armbrust E.V."/>
            <person name="Aves S.J."/>
            <person name="Beiko R.G."/>
            <person name="Coutinho P."/>
            <person name="Dacks J.B."/>
            <person name="Durnford D.G."/>
            <person name="Fast N.M."/>
            <person name="Green B.R."/>
            <person name="Grisdale C.J."/>
            <person name="Hempel F."/>
            <person name="Henrissat B."/>
            <person name="Hoppner M.P."/>
            <person name="Ishida K."/>
            <person name="Kim E."/>
            <person name="Koreny L."/>
            <person name="Kroth P.G."/>
            <person name="Liu Y."/>
            <person name="Malik S.B."/>
            <person name="Maier U.G."/>
            <person name="McRose D."/>
            <person name="Mock T."/>
            <person name="Neilson J.A."/>
            <person name="Onodera N.T."/>
            <person name="Poole A.M."/>
            <person name="Pritham E.J."/>
            <person name="Richards T.A."/>
            <person name="Rocap G."/>
            <person name="Roy S.W."/>
            <person name="Sarai C."/>
            <person name="Schaack S."/>
            <person name="Shirato S."/>
            <person name="Slamovits C.H."/>
            <person name="Spencer D.F."/>
            <person name="Suzuki S."/>
            <person name="Worden A.Z."/>
            <person name="Zauner S."/>
            <person name="Barry K."/>
            <person name="Bell C."/>
            <person name="Bharti A.K."/>
            <person name="Crow J.A."/>
            <person name="Grimwood J."/>
            <person name="Kramer R."/>
            <person name="Lindquist E."/>
            <person name="Lucas S."/>
            <person name="Salamov A."/>
            <person name="McFadden G.I."/>
            <person name="Lane C.E."/>
            <person name="Keeling P.J."/>
            <person name="Gray M.W."/>
            <person name="Grigoriev I.V."/>
            <person name="Archibald J.M."/>
        </authorList>
    </citation>
    <scope>NUCLEOTIDE SEQUENCE</scope>
    <source>
        <strain evidence="2 4">CCMP2712</strain>
    </source>
</reference>
<dbReference type="PaxDb" id="55529-EKX36572"/>
<reference evidence="3" key="3">
    <citation type="submission" date="2015-06" db="UniProtKB">
        <authorList>
            <consortium name="EnsemblProtists"/>
        </authorList>
    </citation>
    <scope>IDENTIFICATION</scope>
</reference>
<dbReference type="AlphaFoldDB" id="L1IKC6"/>
<proteinExistence type="predicted"/>
<evidence type="ECO:0000313" key="3">
    <source>
        <dbReference type="EnsemblProtists" id="EKX36572"/>
    </source>
</evidence>
<dbReference type="GeneID" id="17293330"/>
<evidence type="ECO:0000256" key="1">
    <source>
        <dbReference type="SAM" id="MobiDB-lite"/>
    </source>
</evidence>
<feature type="compositionally biased region" description="Basic and acidic residues" evidence="1">
    <location>
        <begin position="121"/>
        <end position="152"/>
    </location>
</feature>
<accession>L1IKC6</accession>
<dbReference type="EnsemblProtists" id="EKX36572">
    <property type="protein sequence ID" value="EKX36572"/>
    <property type="gene ID" value="GUITHDRAFT_117227"/>
</dbReference>
<dbReference type="RefSeq" id="XP_005823552.1">
    <property type="nucleotide sequence ID" value="XM_005823495.1"/>
</dbReference>
<feature type="compositionally biased region" description="Basic and acidic residues" evidence="1">
    <location>
        <begin position="38"/>
        <end position="53"/>
    </location>
</feature>
<feature type="region of interest" description="Disordered" evidence="1">
    <location>
        <begin position="107"/>
        <end position="201"/>
    </location>
</feature>
<sequence length="201" mass="22385">MQVSQHRGASAMDGEEAEQRGRTQQTSARQAGQEEEAMEQRRGSDEKQEEVKEARRRQQRVEEELAIARQEAERLRQELMALKEKEVERTRNDIEYANKLGDAQKRLGAATARNARAGGLRKGEGSGRGMEGKEGDEKHVDVHAGKAADPHAFKLAGPGGRRGSKPSKQPSLENALERLERAKKKLNEMSVGEKGKTNYEV</sequence>
<feature type="region of interest" description="Disordered" evidence="1">
    <location>
        <begin position="1"/>
        <end position="61"/>
    </location>
</feature>
<evidence type="ECO:0000313" key="4">
    <source>
        <dbReference type="Proteomes" id="UP000011087"/>
    </source>
</evidence>
<evidence type="ECO:0000313" key="2">
    <source>
        <dbReference type="EMBL" id="EKX36572.1"/>
    </source>
</evidence>
<gene>
    <name evidence="2" type="ORF">GUITHDRAFT_117227</name>
</gene>
<feature type="compositionally biased region" description="Low complexity" evidence="1">
    <location>
        <begin position="107"/>
        <end position="118"/>
    </location>
</feature>
<name>L1IKC6_GUITC</name>
<dbReference type="Proteomes" id="UP000011087">
    <property type="component" value="Unassembled WGS sequence"/>
</dbReference>
<keyword evidence="4" id="KW-1185">Reference proteome</keyword>
<feature type="compositionally biased region" description="Basic and acidic residues" evidence="1">
    <location>
        <begin position="175"/>
        <end position="201"/>
    </location>
</feature>
<protein>
    <submittedName>
        <fullName evidence="2 3">Uncharacterized protein</fullName>
    </submittedName>
</protein>
<dbReference type="EMBL" id="JH993071">
    <property type="protein sequence ID" value="EKX36572.1"/>
    <property type="molecule type" value="Genomic_DNA"/>
</dbReference>